<dbReference type="SMART" id="SM00748">
    <property type="entry name" value="HEPN"/>
    <property type="match status" value="1"/>
</dbReference>
<sequence>MRQEVKDWIESSEYDFETAKAMFKAGRYNYCIFMCHQAVKKLLKALIIFQNKEFPPKTHNLIVLLEEIDHYPDKEVQTIILKLNPHYMVSRYPDAAGGPSHKMYNDQIASEFLKDTEKVIEWLKQKMK</sequence>
<protein>
    <recommendedName>
        <fullName evidence="1">HEPN domain-containing protein</fullName>
    </recommendedName>
</protein>
<keyword evidence="3" id="KW-1185">Reference proteome</keyword>
<dbReference type="Proteomes" id="UP000662904">
    <property type="component" value="Chromosome"/>
</dbReference>
<dbReference type="KEGG" id="kme:H0A61_00229"/>
<dbReference type="SUPFAM" id="SSF81593">
    <property type="entry name" value="Nucleotidyltransferase substrate binding subunit/domain"/>
    <property type="match status" value="1"/>
</dbReference>
<name>A0A8A0RJ41_9FIRM</name>
<accession>A0A8A0RJ41</accession>
<dbReference type="AlphaFoldDB" id="A0A8A0RJ41"/>
<feature type="domain" description="HEPN" evidence="1">
    <location>
        <begin position="9"/>
        <end position="119"/>
    </location>
</feature>
<evidence type="ECO:0000259" key="1">
    <source>
        <dbReference type="PROSITE" id="PS50910"/>
    </source>
</evidence>
<evidence type="ECO:0000313" key="2">
    <source>
        <dbReference type="EMBL" id="QSQ07912.1"/>
    </source>
</evidence>
<dbReference type="Pfam" id="PF05168">
    <property type="entry name" value="HEPN"/>
    <property type="match status" value="1"/>
</dbReference>
<gene>
    <name evidence="2" type="ORF">H0A61_00229</name>
</gene>
<proteinExistence type="predicted"/>
<evidence type="ECO:0000313" key="3">
    <source>
        <dbReference type="Proteomes" id="UP000662904"/>
    </source>
</evidence>
<dbReference type="Gene3D" id="1.20.120.330">
    <property type="entry name" value="Nucleotidyltransferases domain 2"/>
    <property type="match status" value="1"/>
</dbReference>
<dbReference type="PROSITE" id="PS50910">
    <property type="entry name" value="HEPN"/>
    <property type="match status" value="1"/>
</dbReference>
<reference evidence="2" key="1">
    <citation type="submission" date="2020-07" db="EMBL/GenBank/DDBJ databases">
        <title>Koleobacter methoxysyntrophicus gen. nov., sp. nov., a novel anaerobic bacterium isolated from deep subsurface oil field and proposal of Koleobacterales ord. nov. in the phylum Firmicutes.</title>
        <authorList>
            <person name="Sakamoto S."/>
            <person name="Tamaki H."/>
        </authorList>
    </citation>
    <scope>NUCLEOTIDE SEQUENCE</scope>
    <source>
        <strain evidence="2">NRmbB1</strain>
    </source>
</reference>
<organism evidence="2 3">
    <name type="scientific">Koleobacter methoxysyntrophicus</name>
    <dbReference type="NCBI Taxonomy" id="2751313"/>
    <lineage>
        <taxon>Bacteria</taxon>
        <taxon>Bacillati</taxon>
        <taxon>Bacillota</taxon>
        <taxon>Clostridia</taxon>
        <taxon>Koleobacterales</taxon>
        <taxon>Koleobacteraceae</taxon>
        <taxon>Koleobacter</taxon>
    </lineage>
</organism>
<dbReference type="InterPro" id="IPR007842">
    <property type="entry name" value="HEPN_dom"/>
</dbReference>
<dbReference type="EMBL" id="CP059066">
    <property type="protein sequence ID" value="QSQ07912.1"/>
    <property type="molecule type" value="Genomic_DNA"/>
</dbReference>